<dbReference type="EMBL" id="VPFL01000016">
    <property type="protein sequence ID" value="TXF11173.1"/>
    <property type="molecule type" value="Genomic_DNA"/>
</dbReference>
<dbReference type="AlphaFoldDB" id="A0A5C7EIG9"/>
<proteinExistence type="predicted"/>
<keyword evidence="2" id="KW-1185">Reference proteome</keyword>
<accession>A0A5C7EIG9</accession>
<evidence type="ECO:0000313" key="1">
    <source>
        <dbReference type="EMBL" id="TXF11173.1"/>
    </source>
</evidence>
<organism evidence="1 2">
    <name type="scientific">Pelomicrobium methylotrophicum</name>
    <dbReference type="NCBI Taxonomy" id="2602750"/>
    <lineage>
        <taxon>Bacteria</taxon>
        <taxon>Pseudomonadati</taxon>
        <taxon>Pseudomonadota</taxon>
        <taxon>Hydrogenophilia</taxon>
        <taxon>Hydrogenophilia incertae sedis</taxon>
        <taxon>Pelomicrobium</taxon>
    </lineage>
</organism>
<dbReference type="Proteomes" id="UP000321201">
    <property type="component" value="Unassembled WGS sequence"/>
</dbReference>
<name>A0A5C7EIG9_9PROT</name>
<protein>
    <submittedName>
        <fullName evidence="1">Uncharacterized protein</fullName>
    </submittedName>
</protein>
<evidence type="ECO:0000313" key="2">
    <source>
        <dbReference type="Proteomes" id="UP000321201"/>
    </source>
</evidence>
<dbReference type="InParanoid" id="A0A5C7EIG9"/>
<reference evidence="1 2" key="1">
    <citation type="submission" date="2019-08" db="EMBL/GenBank/DDBJ databases">
        <title>Pelomicrobium methylotrophicum gen. nov., sp. nov. a moderately thermophilic, facultatively anaerobic, lithoautotrophic and methylotrophic bacterium isolated from a terrestrial mud volcano.</title>
        <authorList>
            <person name="Slobodkina G.B."/>
            <person name="Merkel A.Y."/>
            <person name="Slobodkin A.I."/>
        </authorList>
    </citation>
    <scope>NUCLEOTIDE SEQUENCE [LARGE SCALE GENOMIC DNA]</scope>
    <source>
        <strain evidence="1 2">SM250</strain>
    </source>
</reference>
<gene>
    <name evidence="1" type="ORF">FR698_11705</name>
</gene>
<sequence>MSVRNMQGARKLLAQIERRGYTLEPDLMDGALAIRIYLNQGQKAVDQQTREQIKANKWWLLLALWERPLLHRT</sequence>
<comment type="caution">
    <text evidence="1">The sequence shown here is derived from an EMBL/GenBank/DDBJ whole genome shotgun (WGS) entry which is preliminary data.</text>
</comment>
<dbReference type="RefSeq" id="WP_147800384.1">
    <property type="nucleotide sequence ID" value="NZ_VPFL01000016.1"/>
</dbReference>